<dbReference type="OrthoDB" id="5770050at2"/>
<dbReference type="EMBL" id="FNNZ01000015">
    <property type="protein sequence ID" value="SDX14573.1"/>
    <property type="molecule type" value="Genomic_DNA"/>
</dbReference>
<accession>A0A1H2ZAP7</accession>
<gene>
    <name evidence="2" type="ORF">SAMN05421783_11536</name>
</gene>
<proteinExistence type="predicted"/>
<feature type="signal peptide" evidence="1">
    <location>
        <begin position="1"/>
        <end position="24"/>
    </location>
</feature>
<dbReference type="Proteomes" id="UP000198816">
    <property type="component" value="Unassembled WGS sequence"/>
</dbReference>
<dbReference type="STRING" id="1058.SAMN05421783_11536"/>
<name>A0A1H2ZAP7_THIRO</name>
<feature type="chain" id="PRO_5011638864" evidence="1">
    <location>
        <begin position="25"/>
        <end position="132"/>
    </location>
</feature>
<sequence length="132" mass="14247">MLKPTLNALAALFLMTAAVIPSHAADLKLLIDETTSVIPTDVTYRLSPEGLEVKGWVAKRQPHSGRILGHVEIRLLDENGSLLAQKDTSMVRYSPTRSNPQKASFSTLVPDVPSGTAAIEVAHRVGKITAEH</sequence>
<reference evidence="3" key="1">
    <citation type="submission" date="2016-10" db="EMBL/GenBank/DDBJ databases">
        <authorList>
            <person name="Varghese N."/>
            <person name="Submissions S."/>
        </authorList>
    </citation>
    <scope>NUCLEOTIDE SEQUENCE [LARGE SCALE GENOMIC DNA]</scope>
    <source>
        <strain evidence="3">DSM 217</strain>
    </source>
</reference>
<protein>
    <submittedName>
        <fullName evidence="2">Uncharacterized protein</fullName>
    </submittedName>
</protein>
<evidence type="ECO:0000313" key="3">
    <source>
        <dbReference type="Proteomes" id="UP000198816"/>
    </source>
</evidence>
<organism evidence="2 3">
    <name type="scientific">Thiocapsa roseopersicina</name>
    <dbReference type="NCBI Taxonomy" id="1058"/>
    <lineage>
        <taxon>Bacteria</taxon>
        <taxon>Pseudomonadati</taxon>
        <taxon>Pseudomonadota</taxon>
        <taxon>Gammaproteobacteria</taxon>
        <taxon>Chromatiales</taxon>
        <taxon>Chromatiaceae</taxon>
        <taxon>Thiocapsa</taxon>
    </lineage>
</organism>
<dbReference type="RefSeq" id="WP_093034119.1">
    <property type="nucleotide sequence ID" value="NZ_FNNZ01000015.1"/>
</dbReference>
<evidence type="ECO:0000313" key="2">
    <source>
        <dbReference type="EMBL" id="SDX14573.1"/>
    </source>
</evidence>
<keyword evidence="3" id="KW-1185">Reference proteome</keyword>
<keyword evidence="1" id="KW-0732">Signal</keyword>
<evidence type="ECO:0000256" key="1">
    <source>
        <dbReference type="SAM" id="SignalP"/>
    </source>
</evidence>
<dbReference type="AlphaFoldDB" id="A0A1H2ZAP7"/>